<name>A0A660SD63_UNCT6</name>
<dbReference type="InterPro" id="IPR014729">
    <property type="entry name" value="Rossmann-like_a/b/a_fold"/>
</dbReference>
<accession>A0A660SD63</accession>
<organism evidence="4 5">
    <name type="scientific">candidate division TA06 bacterium</name>
    <dbReference type="NCBI Taxonomy" id="2250710"/>
    <lineage>
        <taxon>Bacteria</taxon>
        <taxon>Bacteria division TA06</taxon>
    </lineage>
</organism>
<dbReference type="Proteomes" id="UP000282321">
    <property type="component" value="Unassembled WGS sequence"/>
</dbReference>
<keyword evidence="2" id="KW-0067">ATP-binding</keyword>
<gene>
    <name evidence="4" type="ORF">DRP44_01000</name>
</gene>
<sequence length="311" mass="35173">MNKNVIVLFSGGLDSILVYKIVRAWGFEPVAITLTSPFIKKLDKEYYRKKQGINFREIDFTNVQYEAIKSPIYGYGKAINPCIDCHAAMIRMAKEEMEKEGAAFIATGEVVGQRPMSQRKDAMNSVEKLSGVKGYIVRPLSGGLLAPTIPEKNGMIKREWLYKITGRGRKEQYQLCEEFGIEDIPSSGGGCLLTEKSFIGRVKTVIKYDNRIALNYIKYGRMFDLEGTLFILARNEEESEYIFRNGGDKVIFPKNRIGPTGIILGKGKEIEACKIIGRYSKGEGKHIECEYRGEIIKTEVYNEKNIDTIVD</sequence>
<dbReference type="GO" id="GO:0004810">
    <property type="term" value="F:CCA tRNA nucleotidyltransferase activity"/>
    <property type="evidence" value="ECO:0007669"/>
    <property type="project" value="InterPro"/>
</dbReference>
<keyword evidence="1" id="KW-0547">Nucleotide-binding</keyword>
<evidence type="ECO:0000256" key="2">
    <source>
        <dbReference type="ARBA" id="ARBA00022840"/>
    </source>
</evidence>
<comment type="caution">
    <text evidence="4">The sequence shown here is derived from an EMBL/GenBank/DDBJ whole genome shotgun (WGS) entry which is preliminary data.</text>
</comment>
<evidence type="ECO:0000313" key="5">
    <source>
        <dbReference type="Proteomes" id="UP000282321"/>
    </source>
</evidence>
<protein>
    <submittedName>
        <fullName evidence="4">tRNA 4-thiouridine(8) synthase ThiI</fullName>
    </submittedName>
</protein>
<evidence type="ECO:0000259" key="3">
    <source>
        <dbReference type="Pfam" id="PF02568"/>
    </source>
</evidence>
<dbReference type="PANTHER" id="PTHR11933">
    <property type="entry name" value="TRNA 5-METHYLAMINOMETHYL-2-THIOURIDYLATE -METHYLTRANSFERASE"/>
    <property type="match status" value="1"/>
</dbReference>
<dbReference type="Pfam" id="PF02568">
    <property type="entry name" value="ThiI"/>
    <property type="match status" value="1"/>
</dbReference>
<dbReference type="SUPFAM" id="SSF52402">
    <property type="entry name" value="Adenine nucleotide alpha hydrolases-like"/>
    <property type="match status" value="1"/>
</dbReference>
<dbReference type="Gene3D" id="3.40.50.620">
    <property type="entry name" value="HUPs"/>
    <property type="match status" value="1"/>
</dbReference>
<dbReference type="EMBL" id="QNBC01000006">
    <property type="protein sequence ID" value="RKX67940.1"/>
    <property type="molecule type" value="Genomic_DNA"/>
</dbReference>
<feature type="domain" description="Thil AANH" evidence="3">
    <location>
        <begin position="3"/>
        <end position="142"/>
    </location>
</feature>
<dbReference type="PANTHER" id="PTHR11933:SF6">
    <property type="entry name" value="THIL AANH DOMAIN-CONTAINING PROTEIN"/>
    <property type="match status" value="1"/>
</dbReference>
<dbReference type="AlphaFoldDB" id="A0A660SD63"/>
<dbReference type="GO" id="GO:0005524">
    <property type="term" value="F:ATP binding"/>
    <property type="evidence" value="ECO:0007669"/>
    <property type="project" value="UniProtKB-KW"/>
</dbReference>
<reference evidence="4 5" key="1">
    <citation type="submission" date="2018-06" db="EMBL/GenBank/DDBJ databases">
        <title>Extensive metabolic versatility and redundancy in microbially diverse, dynamic hydrothermal sediments.</title>
        <authorList>
            <person name="Dombrowski N."/>
            <person name="Teske A."/>
            <person name="Baker B.J."/>
        </authorList>
    </citation>
    <scope>NUCLEOTIDE SEQUENCE [LARGE SCALE GENOMIC DNA]</scope>
    <source>
        <strain evidence="4">B35_G9</strain>
    </source>
</reference>
<evidence type="ECO:0000256" key="1">
    <source>
        <dbReference type="ARBA" id="ARBA00022741"/>
    </source>
</evidence>
<evidence type="ECO:0000313" key="4">
    <source>
        <dbReference type="EMBL" id="RKX67940.1"/>
    </source>
</evidence>
<dbReference type="InterPro" id="IPR020536">
    <property type="entry name" value="ThiI_AANH"/>
</dbReference>
<proteinExistence type="predicted"/>